<organism evidence="5 6">
    <name type="scientific">Tenacibaculum discolor</name>
    <dbReference type="NCBI Taxonomy" id="361581"/>
    <lineage>
        <taxon>Bacteria</taxon>
        <taxon>Pseudomonadati</taxon>
        <taxon>Bacteroidota</taxon>
        <taxon>Flavobacteriia</taxon>
        <taxon>Flavobacteriales</taxon>
        <taxon>Flavobacteriaceae</taxon>
        <taxon>Tenacibaculum</taxon>
    </lineage>
</organism>
<dbReference type="PANTHER" id="PTHR47814">
    <property type="entry name" value="PEPTIDYL-TRNA HYDROLASE ARFB"/>
    <property type="match status" value="1"/>
</dbReference>
<reference evidence="4 7" key="3">
    <citation type="submission" date="2023-07" db="EMBL/GenBank/DDBJ databases">
        <title>Genome content predicts the carbon catabolic preferences of heterotrophic bacteria.</title>
        <authorList>
            <person name="Gralka M."/>
        </authorList>
    </citation>
    <scope>NUCLEOTIDE SEQUENCE [LARGE SCALE GENOMIC DNA]</scope>
    <source>
        <strain evidence="4 7">4G03</strain>
    </source>
</reference>
<dbReference type="Pfam" id="PF00472">
    <property type="entry name" value="RF-1"/>
    <property type="match status" value="1"/>
</dbReference>
<dbReference type="AlphaFoldDB" id="A0A2G1BTZ3"/>
<gene>
    <name evidence="4" type="primary">arfB</name>
    <name evidence="5" type="ORF">CSC81_10305</name>
    <name evidence="4" type="ORF">Q8W23_08595</name>
</gene>
<comment type="caution">
    <text evidence="5">The sequence shown here is derived from an EMBL/GenBank/DDBJ whole genome shotgun (WGS) entry which is preliminary data.</text>
</comment>
<dbReference type="PROSITE" id="PS00745">
    <property type="entry name" value="RF_PROK_I"/>
    <property type="match status" value="1"/>
</dbReference>
<feature type="compositionally biased region" description="Basic and acidic residues" evidence="2">
    <location>
        <begin position="113"/>
        <end position="126"/>
    </location>
</feature>
<name>A0A2G1BTZ3_9FLAO</name>
<dbReference type="GO" id="GO:0043022">
    <property type="term" value="F:ribosome binding"/>
    <property type="evidence" value="ECO:0007669"/>
    <property type="project" value="TreeGrafter"/>
</dbReference>
<evidence type="ECO:0000256" key="1">
    <source>
        <dbReference type="ARBA" id="ARBA00010835"/>
    </source>
</evidence>
<dbReference type="Gene3D" id="3.30.160.20">
    <property type="match status" value="1"/>
</dbReference>
<dbReference type="EMBL" id="JAUYVU010000006">
    <property type="protein sequence ID" value="MDP2541529.1"/>
    <property type="molecule type" value="Genomic_DNA"/>
</dbReference>
<evidence type="ECO:0000256" key="2">
    <source>
        <dbReference type="SAM" id="MobiDB-lite"/>
    </source>
</evidence>
<dbReference type="RefSeq" id="WP_099215695.1">
    <property type="nucleotide sequence ID" value="NZ_JAUYVU010000006.1"/>
</dbReference>
<dbReference type="Proteomes" id="UP001242342">
    <property type="component" value="Unassembled WGS sequence"/>
</dbReference>
<dbReference type="GO" id="GO:0072344">
    <property type="term" value="P:rescue of stalled ribosome"/>
    <property type="evidence" value="ECO:0007669"/>
    <property type="project" value="TreeGrafter"/>
</dbReference>
<dbReference type="GO" id="GO:0003747">
    <property type="term" value="F:translation release factor activity"/>
    <property type="evidence" value="ECO:0007669"/>
    <property type="project" value="InterPro"/>
</dbReference>
<feature type="domain" description="Prokaryotic-type class I peptide chain release factors" evidence="3">
    <location>
        <begin position="16"/>
        <end position="32"/>
    </location>
</feature>
<proteinExistence type="inferred from homology"/>
<dbReference type="SUPFAM" id="SSF75620">
    <property type="entry name" value="Release factor"/>
    <property type="match status" value="1"/>
</dbReference>
<dbReference type="Proteomes" id="UP000222163">
    <property type="component" value="Unassembled WGS sequence"/>
</dbReference>
<dbReference type="InterPro" id="IPR000352">
    <property type="entry name" value="Pep_chain_release_fac_I"/>
</dbReference>
<dbReference type="NCBIfam" id="NF006718">
    <property type="entry name" value="PRK09256.1"/>
    <property type="match status" value="1"/>
</dbReference>
<evidence type="ECO:0000259" key="3">
    <source>
        <dbReference type="PROSITE" id="PS00745"/>
    </source>
</evidence>
<accession>A0A2G1BTZ3</accession>
<sequence>MNKEQLLKELNFKAVRSSGAGGQHVNKVSSKVELSFTIEDSLGLSDKEKALLLKNLTNRLSKDHTLILSSQESRSQHRNKELVTERFFNLLAQALVVPKVRKATKPKKAAIAKRLDAKKQQAEKKENRKKFRF</sequence>
<dbReference type="EMBL" id="PDUU01000008">
    <property type="protein sequence ID" value="PHN97486.1"/>
    <property type="molecule type" value="Genomic_DNA"/>
</dbReference>
<dbReference type="InterPro" id="IPR045853">
    <property type="entry name" value="Pep_chain_release_fac_I_sf"/>
</dbReference>
<comment type="similarity">
    <text evidence="1">Belongs to the prokaryotic/mitochondrial release factor family.</text>
</comment>
<dbReference type="GO" id="GO:0004045">
    <property type="term" value="F:peptidyl-tRNA hydrolase activity"/>
    <property type="evidence" value="ECO:0007669"/>
    <property type="project" value="UniProtKB-EC"/>
</dbReference>
<reference evidence="5 6" key="1">
    <citation type="journal article" date="2016" name="Nat. Commun.">
        <title>Microbial interactions lead to rapid micro-scale successions on model marine particles.</title>
        <authorList>
            <person name="Datta M.S."/>
            <person name="Sliwerska E."/>
            <person name="Gore J."/>
            <person name="Polz M.F."/>
            <person name="Cordero O.X."/>
        </authorList>
    </citation>
    <scope>NUCLEOTIDE SEQUENCE [LARGE SCALE GENOMIC DNA]</scope>
    <source>
        <strain evidence="5 6">4G03</strain>
    </source>
</reference>
<keyword evidence="7" id="KW-1185">Reference proteome</keyword>
<keyword evidence="5" id="KW-0378">Hydrolase</keyword>
<protein>
    <submittedName>
        <fullName evidence="4 5">Aminoacyl-tRNA hydrolase</fullName>
        <ecNumber evidence="4">3.1.1.29</ecNumber>
    </submittedName>
</protein>
<evidence type="ECO:0000313" key="6">
    <source>
        <dbReference type="Proteomes" id="UP000222163"/>
    </source>
</evidence>
<feature type="region of interest" description="Disordered" evidence="2">
    <location>
        <begin position="107"/>
        <end position="133"/>
    </location>
</feature>
<evidence type="ECO:0000313" key="4">
    <source>
        <dbReference type="EMBL" id="MDP2541529.1"/>
    </source>
</evidence>
<dbReference type="PANTHER" id="PTHR47814:SF1">
    <property type="entry name" value="PEPTIDYL-TRNA HYDROLASE ARFB"/>
    <property type="match status" value="1"/>
</dbReference>
<evidence type="ECO:0000313" key="7">
    <source>
        <dbReference type="Proteomes" id="UP001242342"/>
    </source>
</evidence>
<reference evidence="5" key="2">
    <citation type="submission" date="2017-10" db="EMBL/GenBank/DDBJ databases">
        <authorList>
            <person name="Enke T.N."/>
            <person name="Cordero O.X."/>
        </authorList>
    </citation>
    <scope>NUCLEOTIDE SEQUENCE</scope>
    <source>
        <strain evidence="5">4G03</strain>
    </source>
</reference>
<dbReference type="EC" id="3.1.1.29" evidence="4"/>
<evidence type="ECO:0000313" key="5">
    <source>
        <dbReference type="EMBL" id="PHN97486.1"/>
    </source>
</evidence>